<evidence type="ECO:0000313" key="8">
    <source>
        <dbReference type="Proteomes" id="UP000590740"/>
    </source>
</evidence>
<evidence type="ECO:0000313" key="7">
    <source>
        <dbReference type="EMBL" id="MBB5032953.1"/>
    </source>
</evidence>
<dbReference type="RefSeq" id="WP_184339882.1">
    <property type="nucleotide sequence ID" value="NZ_JACHIG010000005.1"/>
</dbReference>
<keyword evidence="8" id="KW-1185">Reference proteome</keyword>
<evidence type="ECO:0000259" key="6">
    <source>
        <dbReference type="PROSITE" id="PS51007"/>
    </source>
</evidence>
<accession>A0A7W7YB46</accession>
<proteinExistence type="predicted"/>
<evidence type="ECO:0000256" key="2">
    <source>
        <dbReference type="ARBA" id="ARBA00022723"/>
    </source>
</evidence>
<keyword evidence="1 4" id="KW-0349">Heme</keyword>
<dbReference type="GO" id="GO:0046872">
    <property type="term" value="F:metal ion binding"/>
    <property type="evidence" value="ECO:0007669"/>
    <property type="project" value="UniProtKB-KW"/>
</dbReference>
<gene>
    <name evidence="7" type="ORF">HNQ65_002536</name>
</gene>
<protein>
    <submittedName>
        <fullName evidence="7">Putative membrane protein</fullName>
    </submittedName>
</protein>
<feature type="signal peptide" evidence="5">
    <location>
        <begin position="1"/>
        <end position="19"/>
    </location>
</feature>
<dbReference type="Gene3D" id="1.10.760.10">
    <property type="entry name" value="Cytochrome c-like domain"/>
    <property type="match status" value="1"/>
</dbReference>
<dbReference type="PROSITE" id="PS51257">
    <property type="entry name" value="PROKAR_LIPOPROTEIN"/>
    <property type="match status" value="1"/>
</dbReference>
<feature type="chain" id="PRO_5030835762" evidence="5">
    <location>
        <begin position="20"/>
        <end position="153"/>
    </location>
</feature>
<evidence type="ECO:0000256" key="3">
    <source>
        <dbReference type="ARBA" id="ARBA00023004"/>
    </source>
</evidence>
<dbReference type="InterPro" id="IPR011429">
    <property type="entry name" value="Cyt_c_Planctomycete-type"/>
</dbReference>
<keyword evidence="2 4" id="KW-0479">Metal-binding</keyword>
<dbReference type="InterPro" id="IPR009056">
    <property type="entry name" value="Cyt_c-like_dom"/>
</dbReference>
<organism evidence="7 8">
    <name type="scientific">Prosthecobacter vanneervenii</name>
    <dbReference type="NCBI Taxonomy" id="48466"/>
    <lineage>
        <taxon>Bacteria</taxon>
        <taxon>Pseudomonadati</taxon>
        <taxon>Verrucomicrobiota</taxon>
        <taxon>Verrucomicrobiia</taxon>
        <taxon>Verrucomicrobiales</taxon>
        <taxon>Verrucomicrobiaceae</taxon>
        <taxon>Prosthecobacter</taxon>
    </lineage>
</organism>
<reference evidence="7 8" key="1">
    <citation type="submission" date="2020-08" db="EMBL/GenBank/DDBJ databases">
        <title>Genomic Encyclopedia of Type Strains, Phase IV (KMG-IV): sequencing the most valuable type-strain genomes for metagenomic binning, comparative biology and taxonomic classification.</title>
        <authorList>
            <person name="Goeker M."/>
        </authorList>
    </citation>
    <scope>NUCLEOTIDE SEQUENCE [LARGE SCALE GENOMIC DNA]</scope>
    <source>
        <strain evidence="7 8">DSM 12252</strain>
    </source>
</reference>
<feature type="domain" description="Cytochrome c" evidence="6">
    <location>
        <begin position="40"/>
        <end position="139"/>
    </location>
</feature>
<keyword evidence="3 4" id="KW-0408">Iron</keyword>
<evidence type="ECO:0000256" key="5">
    <source>
        <dbReference type="SAM" id="SignalP"/>
    </source>
</evidence>
<keyword evidence="5" id="KW-0732">Signal</keyword>
<comment type="caution">
    <text evidence="7">The sequence shown here is derived from an EMBL/GenBank/DDBJ whole genome shotgun (WGS) entry which is preliminary data.</text>
</comment>
<sequence length="153" mass="16446">MNIRRLPALLCVLALASCATPPDSETKPLGENVLSQEAIHAARHGPVDFAAHVKPVLEAKCVMCHNRQALPGHISLASHKEALRTKALGTYIVPGHPETSLMVVNVKTVHQKVSVMPAVGERLTADEYAIINKWVKEGAAWPAGKAGTLKIIR</sequence>
<dbReference type="EMBL" id="JACHIG010000005">
    <property type="protein sequence ID" value="MBB5032953.1"/>
    <property type="molecule type" value="Genomic_DNA"/>
</dbReference>
<dbReference type="Proteomes" id="UP000590740">
    <property type="component" value="Unassembled WGS sequence"/>
</dbReference>
<dbReference type="GO" id="GO:0009055">
    <property type="term" value="F:electron transfer activity"/>
    <property type="evidence" value="ECO:0007669"/>
    <property type="project" value="InterPro"/>
</dbReference>
<dbReference type="InterPro" id="IPR036909">
    <property type="entry name" value="Cyt_c-like_dom_sf"/>
</dbReference>
<dbReference type="GO" id="GO:0020037">
    <property type="term" value="F:heme binding"/>
    <property type="evidence" value="ECO:0007669"/>
    <property type="project" value="InterPro"/>
</dbReference>
<dbReference type="PROSITE" id="PS51007">
    <property type="entry name" value="CYTC"/>
    <property type="match status" value="1"/>
</dbReference>
<dbReference type="Pfam" id="PF07635">
    <property type="entry name" value="PSCyt1"/>
    <property type="match status" value="1"/>
</dbReference>
<dbReference type="PANTHER" id="PTHR35889:SF3">
    <property type="entry name" value="F-BOX DOMAIN-CONTAINING PROTEIN"/>
    <property type="match status" value="1"/>
</dbReference>
<dbReference type="PANTHER" id="PTHR35889">
    <property type="entry name" value="CYCLOINULO-OLIGOSACCHARIDE FRUCTANOTRANSFERASE-RELATED"/>
    <property type="match status" value="1"/>
</dbReference>
<evidence type="ECO:0000256" key="4">
    <source>
        <dbReference type="PROSITE-ProRule" id="PRU00433"/>
    </source>
</evidence>
<dbReference type="SUPFAM" id="SSF46626">
    <property type="entry name" value="Cytochrome c"/>
    <property type="match status" value="1"/>
</dbReference>
<name>A0A7W7YB46_9BACT</name>
<dbReference type="AlphaFoldDB" id="A0A7W7YB46"/>
<evidence type="ECO:0000256" key="1">
    <source>
        <dbReference type="ARBA" id="ARBA00022617"/>
    </source>
</evidence>